<dbReference type="GO" id="GO:0050660">
    <property type="term" value="F:flavin adenine dinucleotide binding"/>
    <property type="evidence" value="ECO:0007669"/>
    <property type="project" value="InterPro"/>
</dbReference>
<sequence>MTDPGPILLLVFFLLLIGFYTTAETIYLRPAKFSFEIGAKKLSWAEKLTDWLLEHRLRLAATCLVGRLLAMVGGGAVLAAKVYEELPELTEFSAVAVACLAVLAGALAIFLFRWLVPKLFVGIYGHRLLTPFAAPLAVSYYIFYPLVQFVTGFNRFVTSRVARVSYQKDRPAFAATNLDEHMRRAADVSETEEMADIDTRILENALEFRTVRVRECMVPRTEIEAVEFSEPIEVLREAFVETGHSKLLIYKETIDNIIGYCHQLSLFRRPATIAEILTPVTVIPENMLANELLVKFIADHRSMALVVDEFGGTSGIVTVEDIIEEIFGEIQDEYDEDDLVEQVLPEPNTYIFSARHEIDYLNEKYGFQLPEGDYETLGGFIFSEYEDIPKPGDVIQVPPFTITILTMDENRINTVQLTMHPEQTES</sequence>
<dbReference type="InterPro" id="IPR036318">
    <property type="entry name" value="FAD-bd_PCMH-like_sf"/>
</dbReference>
<dbReference type="Pfam" id="PF01595">
    <property type="entry name" value="CNNM"/>
    <property type="match status" value="1"/>
</dbReference>
<dbReference type="PANTHER" id="PTHR22777:SF17">
    <property type="entry name" value="UPF0053 PROTEIN SLL0260"/>
    <property type="match status" value="1"/>
</dbReference>
<dbReference type="EMBL" id="VTWT01000003">
    <property type="protein sequence ID" value="KAA9339970.1"/>
    <property type="molecule type" value="Genomic_DNA"/>
</dbReference>
<dbReference type="Gene3D" id="3.30.465.10">
    <property type="match status" value="1"/>
</dbReference>
<feature type="transmembrane region" description="Helical" evidence="8">
    <location>
        <begin position="128"/>
        <end position="147"/>
    </location>
</feature>
<dbReference type="SUPFAM" id="SSF54631">
    <property type="entry name" value="CBS-domain pair"/>
    <property type="match status" value="1"/>
</dbReference>
<feature type="transmembrane region" description="Helical" evidence="8">
    <location>
        <begin position="92"/>
        <end position="116"/>
    </location>
</feature>
<keyword evidence="11" id="KW-1185">Reference proteome</keyword>
<dbReference type="InterPro" id="IPR046342">
    <property type="entry name" value="CBS_dom_sf"/>
</dbReference>
<dbReference type="PROSITE" id="PS51371">
    <property type="entry name" value="CBS"/>
    <property type="match status" value="1"/>
</dbReference>
<dbReference type="GO" id="GO:0005886">
    <property type="term" value="C:plasma membrane"/>
    <property type="evidence" value="ECO:0007669"/>
    <property type="project" value="TreeGrafter"/>
</dbReference>
<evidence type="ECO:0000256" key="8">
    <source>
        <dbReference type="SAM" id="Phobius"/>
    </source>
</evidence>
<feature type="domain" description="CBS" evidence="9">
    <location>
        <begin position="276"/>
        <end position="333"/>
    </location>
</feature>
<dbReference type="SMART" id="SM01091">
    <property type="entry name" value="CorC_HlyC"/>
    <property type="match status" value="1"/>
</dbReference>
<evidence type="ECO:0000259" key="9">
    <source>
        <dbReference type="PROSITE" id="PS51371"/>
    </source>
</evidence>
<evidence type="ECO:0000313" key="10">
    <source>
        <dbReference type="EMBL" id="KAA9339970.1"/>
    </source>
</evidence>
<dbReference type="InterPro" id="IPR044751">
    <property type="entry name" value="Ion_transp-like_CBS"/>
</dbReference>
<evidence type="ECO:0000256" key="1">
    <source>
        <dbReference type="ARBA" id="ARBA00004141"/>
    </source>
</evidence>
<evidence type="ECO:0000256" key="4">
    <source>
        <dbReference type="ARBA" id="ARBA00022989"/>
    </source>
</evidence>
<feature type="transmembrane region" description="Helical" evidence="8">
    <location>
        <begin position="57"/>
        <end position="80"/>
    </location>
</feature>
<evidence type="ECO:0000256" key="5">
    <source>
        <dbReference type="ARBA" id="ARBA00023122"/>
    </source>
</evidence>
<evidence type="ECO:0000256" key="2">
    <source>
        <dbReference type="ARBA" id="ARBA00022692"/>
    </source>
</evidence>
<dbReference type="AlphaFoldDB" id="A0A5N1J026"/>
<keyword evidence="6 8" id="KW-0472">Membrane</keyword>
<dbReference type="Pfam" id="PF00571">
    <property type="entry name" value="CBS"/>
    <property type="match status" value="1"/>
</dbReference>
<dbReference type="RefSeq" id="WP_150902993.1">
    <property type="nucleotide sequence ID" value="NZ_VTWT01000003.1"/>
</dbReference>
<reference evidence="10 11" key="1">
    <citation type="submission" date="2019-09" db="EMBL/GenBank/DDBJ databases">
        <title>Genome sequence of Adhaeribacter sp. M2.</title>
        <authorList>
            <person name="Srinivasan S."/>
        </authorList>
    </citation>
    <scope>NUCLEOTIDE SEQUENCE [LARGE SCALE GENOMIC DNA]</scope>
    <source>
        <strain evidence="10 11">M2</strain>
    </source>
</reference>
<dbReference type="InterPro" id="IPR005170">
    <property type="entry name" value="Transptr-assoc_dom"/>
</dbReference>
<dbReference type="InterPro" id="IPR016169">
    <property type="entry name" value="FAD-bd_PCMH_sub2"/>
</dbReference>
<dbReference type="PANTHER" id="PTHR22777">
    <property type="entry name" value="HEMOLYSIN-RELATED"/>
    <property type="match status" value="1"/>
</dbReference>
<gene>
    <name evidence="10" type="ORF">F0P94_06355</name>
</gene>
<keyword evidence="2 8" id="KW-0812">Transmembrane</keyword>
<evidence type="ECO:0000256" key="3">
    <source>
        <dbReference type="ARBA" id="ARBA00022737"/>
    </source>
</evidence>
<protein>
    <submittedName>
        <fullName evidence="10">HlyC/CorC family transporter</fullName>
    </submittedName>
</protein>
<name>A0A5N1J026_9BACT</name>
<dbReference type="Pfam" id="PF03471">
    <property type="entry name" value="CorC_HlyC"/>
    <property type="match status" value="1"/>
</dbReference>
<keyword evidence="4 8" id="KW-1133">Transmembrane helix</keyword>
<evidence type="ECO:0000313" key="11">
    <source>
        <dbReference type="Proteomes" id="UP000326570"/>
    </source>
</evidence>
<proteinExistence type="predicted"/>
<comment type="subcellular location">
    <subcellularLocation>
        <location evidence="1">Membrane</location>
        <topology evidence="1">Multi-pass membrane protein</topology>
    </subcellularLocation>
</comment>
<evidence type="ECO:0000256" key="7">
    <source>
        <dbReference type="PROSITE-ProRule" id="PRU00703"/>
    </source>
</evidence>
<accession>A0A5N1J026</accession>
<keyword evidence="3" id="KW-0677">Repeat</keyword>
<keyword evidence="5 7" id="KW-0129">CBS domain</keyword>
<evidence type="ECO:0000256" key="6">
    <source>
        <dbReference type="ARBA" id="ARBA00023136"/>
    </source>
</evidence>
<dbReference type="InterPro" id="IPR000644">
    <property type="entry name" value="CBS_dom"/>
</dbReference>
<feature type="transmembrane region" description="Helical" evidence="8">
    <location>
        <begin position="6"/>
        <end position="28"/>
    </location>
</feature>
<organism evidence="10 11">
    <name type="scientific">Adhaeribacter soli</name>
    <dbReference type="NCBI Taxonomy" id="2607655"/>
    <lineage>
        <taxon>Bacteria</taxon>
        <taxon>Pseudomonadati</taxon>
        <taxon>Bacteroidota</taxon>
        <taxon>Cytophagia</taxon>
        <taxon>Cytophagales</taxon>
        <taxon>Hymenobacteraceae</taxon>
        <taxon>Adhaeribacter</taxon>
    </lineage>
</organism>
<comment type="caution">
    <text evidence="10">The sequence shown here is derived from an EMBL/GenBank/DDBJ whole genome shotgun (WGS) entry which is preliminary data.</text>
</comment>
<dbReference type="CDD" id="cd04590">
    <property type="entry name" value="CBS_pair_CorC_HlyC_assoc"/>
    <property type="match status" value="1"/>
</dbReference>
<dbReference type="InterPro" id="IPR002550">
    <property type="entry name" value="CNNM"/>
</dbReference>
<dbReference type="Proteomes" id="UP000326570">
    <property type="component" value="Unassembled WGS sequence"/>
</dbReference>
<dbReference type="SUPFAM" id="SSF56176">
    <property type="entry name" value="FAD-binding/transporter-associated domain-like"/>
    <property type="match status" value="1"/>
</dbReference>
<dbReference type="Gene3D" id="3.10.580.10">
    <property type="entry name" value="CBS-domain"/>
    <property type="match status" value="1"/>
</dbReference>